<reference evidence="5" key="2">
    <citation type="journal article" date="2021" name="PeerJ">
        <title>Extensive microbial diversity within the chicken gut microbiome revealed by metagenomics and culture.</title>
        <authorList>
            <person name="Gilroy R."/>
            <person name="Ravi A."/>
            <person name="Getino M."/>
            <person name="Pursley I."/>
            <person name="Horton D.L."/>
            <person name="Alikhan N.F."/>
            <person name="Baker D."/>
            <person name="Gharbi K."/>
            <person name="Hall N."/>
            <person name="Watson M."/>
            <person name="Adriaenssens E.M."/>
            <person name="Foster-Nyarko E."/>
            <person name="Jarju S."/>
            <person name="Secka A."/>
            <person name="Antonio M."/>
            <person name="Oren A."/>
            <person name="Chaudhuri R.R."/>
            <person name="La Ragione R."/>
            <person name="Hildebrand F."/>
            <person name="Pallen M.J."/>
        </authorList>
    </citation>
    <scope>NUCLEOTIDE SEQUENCE</scope>
    <source>
        <strain evidence="5">13361</strain>
    </source>
</reference>
<accession>A0A9D0Z2S3</accession>
<keyword evidence="3" id="KW-0732">Signal</keyword>
<feature type="transmembrane region" description="Helical" evidence="2">
    <location>
        <begin position="154"/>
        <end position="175"/>
    </location>
</feature>
<dbReference type="Pfam" id="PF04536">
    <property type="entry name" value="TPM_phosphatase"/>
    <property type="match status" value="1"/>
</dbReference>
<evidence type="ECO:0000256" key="2">
    <source>
        <dbReference type="SAM" id="Phobius"/>
    </source>
</evidence>
<dbReference type="AlphaFoldDB" id="A0A9D0Z2S3"/>
<dbReference type="EMBL" id="DVFK01000001">
    <property type="protein sequence ID" value="HIQ66885.1"/>
    <property type="molecule type" value="Genomic_DNA"/>
</dbReference>
<evidence type="ECO:0000256" key="1">
    <source>
        <dbReference type="SAM" id="MobiDB-lite"/>
    </source>
</evidence>
<sequence length="243" mass="26203">MKKRITALLLVLVLGIFLAFPAAASQGVKTYGLIDDGADLLTDEQEAKLTIYLRSLGEKLDISLVVVTVDSLGGKSPRSYADDYYDTYGFLPDGALFLVSMEFRDWWVSTSGKCEDEISSDKIEDAVVKYLSSGSYYAAFEAFGKSCEKQMTPAYFLGAVICIAIGVVVALIVTFTMRSQMKTVRPQHSAASYICPGSLNVTTSRDVYLYRTHTVTAKPKSSSSSGSHTSSSGRSHGGGGGKF</sequence>
<feature type="signal peptide" evidence="3">
    <location>
        <begin position="1"/>
        <end position="24"/>
    </location>
</feature>
<name>A0A9D0Z2S3_9FIRM</name>
<keyword evidence="2" id="KW-1133">Transmembrane helix</keyword>
<feature type="compositionally biased region" description="Low complexity" evidence="1">
    <location>
        <begin position="221"/>
        <end position="234"/>
    </location>
</feature>
<proteinExistence type="predicted"/>
<feature type="domain" description="TPM" evidence="4">
    <location>
        <begin position="35"/>
        <end position="147"/>
    </location>
</feature>
<reference evidence="5" key="1">
    <citation type="submission" date="2020-10" db="EMBL/GenBank/DDBJ databases">
        <authorList>
            <person name="Gilroy R."/>
        </authorList>
    </citation>
    <scope>NUCLEOTIDE SEQUENCE</scope>
    <source>
        <strain evidence="5">13361</strain>
    </source>
</reference>
<keyword evidence="2" id="KW-0472">Membrane</keyword>
<evidence type="ECO:0000259" key="4">
    <source>
        <dbReference type="Pfam" id="PF04536"/>
    </source>
</evidence>
<comment type="caution">
    <text evidence="5">The sequence shown here is derived from an EMBL/GenBank/DDBJ whole genome shotgun (WGS) entry which is preliminary data.</text>
</comment>
<feature type="region of interest" description="Disordered" evidence="1">
    <location>
        <begin position="217"/>
        <end position="243"/>
    </location>
</feature>
<protein>
    <submittedName>
        <fullName evidence="5">TPM domain-containing protein</fullName>
    </submittedName>
</protein>
<evidence type="ECO:0000256" key="3">
    <source>
        <dbReference type="SAM" id="SignalP"/>
    </source>
</evidence>
<evidence type="ECO:0000313" key="5">
    <source>
        <dbReference type="EMBL" id="HIQ66885.1"/>
    </source>
</evidence>
<gene>
    <name evidence="5" type="ORF">IAB74_00035</name>
</gene>
<dbReference type="Gene3D" id="3.10.310.50">
    <property type="match status" value="1"/>
</dbReference>
<evidence type="ECO:0000313" key="6">
    <source>
        <dbReference type="Proteomes" id="UP000886796"/>
    </source>
</evidence>
<keyword evidence="2" id="KW-0812">Transmembrane</keyword>
<organism evidence="5 6">
    <name type="scientific">Candidatus Faecousia excrementigallinarum</name>
    <dbReference type="NCBI Taxonomy" id="2840806"/>
    <lineage>
        <taxon>Bacteria</taxon>
        <taxon>Bacillati</taxon>
        <taxon>Bacillota</taxon>
        <taxon>Clostridia</taxon>
        <taxon>Eubacteriales</taxon>
        <taxon>Oscillospiraceae</taxon>
        <taxon>Faecousia</taxon>
    </lineage>
</organism>
<dbReference type="Proteomes" id="UP000886796">
    <property type="component" value="Unassembled WGS sequence"/>
</dbReference>
<feature type="chain" id="PRO_5039389919" evidence="3">
    <location>
        <begin position="25"/>
        <end position="243"/>
    </location>
</feature>
<dbReference type="InterPro" id="IPR007621">
    <property type="entry name" value="TPM_dom"/>
</dbReference>